<dbReference type="Gene3D" id="1.10.510.10">
    <property type="entry name" value="Transferase(Phosphotransferase) domain 1"/>
    <property type="match status" value="1"/>
</dbReference>
<dbReference type="Pfam" id="PF00069">
    <property type="entry name" value="Pkinase"/>
    <property type="match status" value="1"/>
</dbReference>
<dbReference type="AlphaFoldDB" id="A0AAD1U6Z1"/>
<reference evidence="9" key="1">
    <citation type="submission" date="2023-07" db="EMBL/GenBank/DDBJ databases">
        <authorList>
            <consortium name="AG Swart"/>
            <person name="Singh M."/>
            <person name="Singh A."/>
            <person name="Seah K."/>
            <person name="Emmerich C."/>
        </authorList>
    </citation>
    <scope>NUCLEOTIDE SEQUENCE</scope>
    <source>
        <strain evidence="9">DP1</strain>
    </source>
</reference>
<sequence length="475" mass="54504">MDMKVGGRYKLGKKLGSGAFGEIYRGINVKTGENMAVKLENVKTKYPQLYYEAKLYKYLKGTEGVPNVYYYGIEGDYNCLVIDMLGPSLEDLFDYCKRKFSLKTVLMIGDHMIKRLESLHNKCFLHRDIKPDNFLMGLGKHQHLVFMIDFGLAKRYKNPRTGDHIPYRDGKSLTGTARYASVNTHIGVEQGRRDDLESVGFVLIYFLKGKLPWQGITTKTKKSKYDLIKQKKISTSVDQLVKGLPKEFGLYMDYCRGLKFEEKPDYIQLRKYLQDISERMNYEHDYYYDWIIKKNSKISVPIPPRIKAADEEPKKPKAITDMKPPLNTNIMNKVRGNSVDAPIIRRDTYNNLKNLNWVSNPYNQTKYGSINPIIGLTYRDFNPRSSQRDPPTNMVTTTGMISHLPPKGEKVEKFGASALNFRSDRPLRNISSNTYMGILGAPALKKSHTSDYFNQPPKAELMNKRSSQQIATGRG</sequence>
<name>A0AAD1U6Z1_EUPCR</name>
<feature type="compositionally biased region" description="Polar residues" evidence="7">
    <location>
        <begin position="383"/>
        <end position="400"/>
    </location>
</feature>
<dbReference type="InterPro" id="IPR000719">
    <property type="entry name" value="Prot_kinase_dom"/>
</dbReference>
<dbReference type="InterPro" id="IPR011009">
    <property type="entry name" value="Kinase-like_dom_sf"/>
</dbReference>
<keyword evidence="6" id="KW-0723">Serine/threonine-protein kinase</keyword>
<dbReference type="Proteomes" id="UP001295684">
    <property type="component" value="Unassembled WGS sequence"/>
</dbReference>
<evidence type="ECO:0000256" key="2">
    <source>
        <dbReference type="ARBA" id="ARBA00022741"/>
    </source>
</evidence>
<feature type="domain" description="Protein kinase" evidence="8">
    <location>
        <begin position="9"/>
        <end position="287"/>
    </location>
</feature>
<keyword evidence="6" id="KW-0808">Transferase</keyword>
<dbReference type="EMBL" id="CAMPGE010002595">
    <property type="protein sequence ID" value="CAI2361404.1"/>
    <property type="molecule type" value="Genomic_DNA"/>
</dbReference>
<dbReference type="GO" id="GO:0005524">
    <property type="term" value="F:ATP binding"/>
    <property type="evidence" value="ECO:0007669"/>
    <property type="project" value="UniProtKB-UniRule"/>
</dbReference>
<dbReference type="GO" id="GO:0004674">
    <property type="term" value="F:protein serine/threonine kinase activity"/>
    <property type="evidence" value="ECO:0007669"/>
    <property type="project" value="UniProtKB-KW"/>
</dbReference>
<keyword evidence="3 5" id="KW-0067">ATP-binding</keyword>
<evidence type="ECO:0000256" key="1">
    <source>
        <dbReference type="ARBA" id="ARBA00012513"/>
    </source>
</evidence>
<comment type="similarity">
    <text evidence="6">Belongs to the protein kinase superfamily.</text>
</comment>
<dbReference type="PANTHER" id="PTHR11909">
    <property type="entry name" value="CASEIN KINASE-RELATED"/>
    <property type="match status" value="1"/>
</dbReference>
<dbReference type="FunFam" id="1.10.510.10:FF:000596">
    <property type="entry name" value="CK1 family protein kinase"/>
    <property type="match status" value="1"/>
</dbReference>
<accession>A0AAD1U6Z1</accession>
<evidence type="ECO:0000259" key="8">
    <source>
        <dbReference type="PROSITE" id="PS50011"/>
    </source>
</evidence>
<evidence type="ECO:0000256" key="5">
    <source>
        <dbReference type="PROSITE-ProRule" id="PRU10141"/>
    </source>
</evidence>
<protein>
    <recommendedName>
        <fullName evidence="4">Casein kinase I</fullName>
        <ecNumber evidence="1">2.7.11.1</ecNumber>
    </recommendedName>
</protein>
<keyword evidence="2 5" id="KW-0547">Nucleotide-binding</keyword>
<dbReference type="EC" id="2.7.11.1" evidence="1"/>
<proteinExistence type="inferred from homology"/>
<feature type="region of interest" description="Disordered" evidence="7">
    <location>
        <begin position="447"/>
        <end position="475"/>
    </location>
</feature>
<evidence type="ECO:0000256" key="7">
    <source>
        <dbReference type="SAM" id="MobiDB-lite"/>
    </source>
</evidence>
<dbReference type="PROSITE" id="PS00108">
    <property type="entry name" value="PROTEIN_KINASE_ST"/>
    <property type="match status" value="1"/>
</dbReference>
<evidence type="ECO:0000256" key="4">
    <source>
        <dbReference type="ARBA" id="ARBA00023860"/>
    </source>
</evidence>
<evidence type="ECO:0000256" key="6">
    <source>
        <dbReference type="RuleBase" id="RU000304"/>
    </source>
</evidence>
<feature type="region of interest" description="Disordered" evidence="7">
    <location>
        <begin position="382"/>
        <end position="407"/>
    </location>
</feature>
<keyword evidence="6" id="KW-0418">Kinase</keyword>
<dbReference type="SMART" id="SM00220">
    <property type="entry name" value="S_TKc"/>
    <property type="match status" value="1"/>
</dbReference>
<organism evidence="9 10">
    <name type="scientific">Euplotes crassus</name>
    <dbReference type="NCBI Taxonomy" id="5936"/>
    <lineage>
        <taxon>Eukaryota</taxon>
        <taxon>Sar</taxon>
        <taxon>Alveolata</taxon>
        <taxon>Ciliophora</taxon>
        <taxon>Intramacronucleata</taxon>
        <taxon>Spirotrichea</taxon>
        <taxon>Hypotrichia</taxon>
        <taxon>Euplotida</taxon>
        <taxon>Euplotidae</taxon>
        <taxon>Moneuplotes</taxon>
    </lineage>
</organism>
<dbReference type="InterPro" id="IPR050235">
    <property type="entry name" value="CK1_Ser-Thr_kinase"/>
</dbReference>
<dbReference type="InterPro" id="IPR008271">
    <property type="entry name" value="Ser/Thr_kinase_AS"/>
</dbReference>
<dbReference type="SUPFAM" id="SSF56112">
    <property type="entry name" value="Protein kinase-like (PK-like)"/>
    <property type="match status" value="1"/>
</dbReference>
<keyword evidence="10" id="KW-1185">Reference proteome</keyword>
<comment type="caution">
    <text evidence="9">The sequence shown here is derived from an EMBL/GenBank/DDBJ whole genome shotgun (WGS) entry which is preliminary data.</text>
</comment>
<dbReference type="PROSITE" id="PS50011">
    <property type="entry name" value="PROTEIN_KINASE_DOM"/>
    <property type="match status" value="1"/>
</dbReference>
<dbReference type="PROSITE" id="PS00107">
    <property type="entry name" value="PROTEIN_KINASE_ATP"/>
    <property type="match status" value="1"/>
</dbReference>
<evidence type="ECO:0000313" key="10">
    <source>
        <dbReference type="Proteomes" id="UP001295684"/>
    </source>
</evidence>
<gene>
    <name evidence="9" type="ORF">ECRASSUSDP1_LOCUS2715</name>
</gene>
<dbReference type="InterPro" id="IPR017441">
    <property type="entry name" value="Protein_kinase_ATP_BS"/>
</dbReference>
<evidence type="ECO:0000313" key="9">
    <source>
        <dbReference type="EMBL" id="CAI2361404.1"/>
    </source>
</evidence>
<feature type="compositionally biased region" description="Polar residues" evidence="7">
    <location>
        <begin position="464"/>
        <end position="475"/>
    </location>
</feature>
<evidence type="ECO:0000256" key="3">
    <source>
        <dbReference type="ARBA" id="ARBA00022840"/>
    </source>
</evidence>
<dbReference type="CDD" id="cd14016">
    <property type="entry name" value="STKc_CK1"/>
    <property type="match status" value="1"/>
</dbReference>
<feature type="binding site" evidence="5">
    <location>
        <position position="38"/>
    </location>
    <ligand>
        <name>ATP</name>
        <dbReference type="ChEBI" id="CHEBI:30616"/>
    </ligand>
</feature>